<evidence type="ECO:0000313" key="2">
    <source>
        <dbReference type="Proteomes" id="UP001168823"/>
    </source>
</evidence>
<comment type="caution">
    <text evidence="1">The sequence shown here is derived from an EMBL/GenBank/DDBJ whole genome shotgun (WGS) entry which is preliminary data.</text>
</comment>
<dbReference type="RefSeq" id="WP_302916368.1">
    <property type="nucleotide sequence ID" value="NZ_JAUMSQ010000290.1"/>
</dbReference>
<dbReference type="EMBL" id="JAUMSQ010000290">
    <property type="protein sequence ID" value="MDO3639196.1"/>
    <property type="molecule type" value="Genomic_DNA"/>
</dbReference>
<dbReference type="Proteomes" id="UP001168823">
    <property type="component" value="Unassembled WGS sequence"/>
</dbReference>
<reference evidence="1" key="1">
    <citation type="submission" date="2023-07" db="EMBL/GenBank/DDBJ databases">
        <title>Mycolicibacterium sp. nov., a novel bacterial species.</title>
        <authorList>
            <person name="Cao Y."/>
        </authorList>
    </citation>
    <scope>NUCLEOTIDE SEQUENCE</scope>
    <source>
        <strain evidence="1">KC 300</strain>
    </source>
</reference>
<keyword evidence="2" id="KW-1185">Reference proteome</keyword>
<evidence type="ECO:0000313" key="1">
    <source>
        <dbReference type="EMBL" id="MDO3639196.1"/>
    </source>
</evidence>
<accession>A0ABT8UN40</accession>
<proteinExistence type="predicted"/>
<protein>
    <recommendedName>
        <fullName evidence="3">Asp23/Gls24 family envelope stress response protein</fullName>
    </recommendedName>
</protein>
<evidence type="ECO:0008006" key="3">
    <source>
        <dbReference type="Google" id="ProtNLM"/>
    </source>
</evidence>
<sequence length="104" mass="10580">MPPGVEDPADTVAALTRAVPGVAGLHPGMFGEVATYLPGRRVSGVRFTDSGLEVHIVVWADAPVRRTAALVRESVAAAVPGAPIDVTVEDIATRDQPAGAVDAG</sequence>
<name>A0ABT8UN40_9MYCO</name>
<organism evidence="1 2">
    <name type="scientific">Mycolicibacterium arseniciresistens</name>
    <dbReference type="NCBI Taxonomy" id="3062257"/>
    <lineage>
        <taxon>Bacteria</taxon>
        <taxon>Bacillati</taxon>
        <taxon>Actinomycetota</taxon>
        <taxon>Actinomycetes</taxon>
        <taxon>Mycobacteriales</taxon>
        <taxon>Mycobacteriaceae</taxon>
        <taxon>Mycolicibacterium</taxon>
    </lineage>
</organism>
<gene>
    <name evidence="1" type="ORF">Q2100_25870</name>
</gene>